<evidence type="ECO:0000313" key="13">
    <source>
        <dbReference type="Proteomes" id="UP000534107"/>
    </source>
</evidence>
<evidence type="ECO:0000256" key="2">
    <source>
        <dbReference type="ARBA" id="ARBA00010845"/>
    </source>
</evidence>
<comment type="similarity">
    <text evidence="2">Belongs to the shugoshin family.</text>
</comment>
<keyword evidence="6 9" id="KW-0175">Coiled coil</keyword>
<feature type="compositionally biased region" description="Acidic residues" evidence="10">
    <location>
        <begin position="437"/>
        <end position="447"/>
    </location>
</feature>
<keyword evidence="5" id="KW-0159">Chromosome partition</keyword>
<keyword evidence="7" id="KW-0131">Cell cycle</keyword>
<keyword evidence="13" id="KW-1185">Reference proteome</keyword>
<dbReference type="InterPro" id="IPR011515">
    <property type="entry name" value="Shugoshin_C"/>
</dbReference>
<reference evidence="12 13" key="1">
    <citation type="submission" date="2019-09" db="EMBL/GenBank/DDBJ databases">
        <title>Bird 10,000 Genomes (B10K) Project - Family phase.</title>
        <authorList>
            <person name="Zhang G."/>
        </authorList>
    </citation>
    <scope>NUCLEOTIDE SEQUENCE [LARGE SCALE GENOMIC DNA]</scope>
    <source>
        <strain evidence="12">B10K-DU-001-16</strain>
        <tissue evidence="12">Muscle</tissue>
    </source>
</reference>
<feature type="non-terminal residue" evidence="12">
    <location>
        <position position="605"/>
    </location>
</feature>
<proteinExistence type="inferred from homology"/>
<accession>A0A7K9I6X8</accession>
<feature type="compositionally biased region" description="Basic and acidic residues" evidence="10">
    <location>
        <begin position="481"/>
        <end position="503"/>
    </location>
</feature>
<feature type="region of interest" description="Disordered" evidence="10">
    <location>
        <begin position="585"/>
        <end position="605"/>
    </location>
</feature>
<gene>
    <name evidence="12" type="primary">Sgo1_1</name>
    <name evidence="12" type="ORF">BUCCAP_R14354</name>
</gene>
<dbReference type="PANTHER" id="PTHR21577">
    <property type="entry name" value="SHUGOSHIN"/>
    <property type="match status" value="1"/>
</dbReference>
<dbReference type="OrthoDB" id="9901374at2759"/>
<evidence type="ECO:0000256" key="5">
    <source>
        <dbReference type="ARBA" id="ARBA00022829"/>
    </source>
</evidence>
<comment type="caution">
    <text evidence="12">The sequence shown here is derived from an EMBL/GenBank/DDBJ whole genome shotgun (WGS) entry which is preliminary data.</text>
</comment>
<evidence type="ECO:0000256" key="7">
    <source>
        <dbReference type="ARBA" id="ARBA00023306"/>
    </source>
</evidence>
<feature type="coiled-coil region" evidence="9">
    <location>
        <begin position="52"/>
        <end position="107"/>
    </location>
</feature>
<feature type="compositionally biased region" description="Basic and acidic residues" evidence="10">
    <location>
        <begin position="340"/>
        <end position="365"/>
    </location>
</feature>
<keyword evidence="4" id="KW-0132">Cell division</keyword>
<evidence type="ECO:0000256" key="10">
    <source>
        <dbReference type="SAM" id="MobiDB-lite"/>
    </source>
</evidence>
<dbReference type="Gene3D" id="1.20.5.730">
    <property type="entry name" value="Single helix bin"/>
    <property type="match status" value="1"/>
</dbReference>
<sequence>MAEYLKKPFKESLSEIKERMKEKRNQKWTRLCKISQTSTLKCKLPTNRSKQLKSLQANNRALAQALQEEKVKLRDAQAIIVHLRKEYQDLKVQMFELQRNLKFKQAQGLVENQLSALSDIISKVSQNLLDSVDLLGPAKSLCSMGVNERVLSSVLENSSSVLRQIHSVGSLQCADGGDQVLPSEMEADSDRNELAESLSEICNKSDNAISLIKIVPDKGRTSDSHLGNARSELVNLSSGTEDGFHNVLPKSVSIRRRYSKTRNHNELCTRVSDHSEAPDLTKELSIYDEIGLEESPETCTVENINLDVSQLSENKVGPQVVLSQIDSEITQFNLNNKSDLKQRDCKSRQDSEVRKEKHQEGKLEWPKNTTRQRPKKRQSKQASTEKLNFLGGSSDAYDFHFEESIHVTPFRQNKVNDTDADVDDKDDLSGTTTTESSDIEEDSDDSTYEPYKKKSKNRKSSVDKQDISPVHTRPRSKRCLAQRELKLNNEKETESNKSSEKPNRQPSEPSRGHLCDVTNTTSLLPTTGNAAIVLEGEGPQPLKRKRSCTLSVNYKEPSIAGKLRRGDPFTDTNFLNSPIFKQKKDAKRRSVRKESLSKYNEKFVG</sequence>
<protein>
    <submittedName>
        <fullName evidence="12">SGO1 protein</fullName>
    </submittedName>
</protein>
<feature type="region of interest" description="Disordered" evidence="10">
    <location>
        <begin position="415"/>
        <end position="516"/>
    </location>
</feature>
<comment type="subcellular location">
    <subcellularLocation>
        <location evidence="1">Chromosome</location>
        <location evidence="1">Centromere</location>
    </subcellularLocation>
</comment>
<dbReference type="PANTHER" id="PTHR21577:SF3">
    <property type="entry name" value="SHUGOSHIN 1-RELATED"/>
    <property type="match status" value="1"/>
</dbReference>
<evidence type="ECO:0000256" key="9">
    <source>
        <dbReference type="SAM" id="Coils"/>
    </source>
</evidence>
<keyword evidence="8" id="KW-0137">Centromere</keyword>
<evidence type="ECO:0000256" key="3">
    <source>
        <dbReference type="ARBA" id="ARBA00022454"/>
    </source>
</evidence>
<evidence type="ECO:0000259" key="11">
    <source>
        <dbReference type="Pfam" id="PF07557"/>
    </source>
</evidence>
<evidence type="ECO:0000256" key="4">
    <source>
        <dbReference type="ARBA" id="ARBA00022618"/>
    </source>
</evidence>
<dbReference type="GO" id="GO:0051301">
    <property type="term" value="P:cell division"/>
    <property type="evidence" value="ECO:0007669"/>
    <property type="project" value="UniProtKB-KW"/>
</dbReference>
<dbReference type="AlphaFoldDB" id="A0A7K9I6X8"/>
<dbReference type="Proteomes" id="UP000534107">
    <property type="component" value="Unassembled WGS sequence"/>
</dbReference>
<evidence type="ECO:0000256" key="8">
    <source>
        <dbReference type="ARBA" id="ARBA00023328"/>
    </source>
</evidence>
<dbReference type="GO" id="GO:0045132">
    <property type="term" value="P:meiotic chromosome segregation"/>
    <property type="evidence" value="ECO:0007669"/>
    <property type="project" value="InterPro"/>
</dbReference>
<dbReference type="InterPro" id="IPR038889">
    <property type="entry name" value="Shugoshin1/2"/>
</dbReference>
<dbReference type="Pfam" id="PF07557">
    <property type="entry name" value="Shugoshin_C"/>
    <property type="match status" value="1"/>
</dbReference>
<feature type="domain" description="Shugoshin C-terminal" evidence="11">
    <location>
        <begin position="545"/>
        <end position="565"/>
    </location>
</feature>
<dbReference type="GO" id="GO:0005634">
    <property type="term" value="C:nucleus"/>
    <property type="evidence" value="ECO:0007669"/>
    <property type="project" value="InterPro"/>
</dbReference>
<dbReference type="GO" id="GO:0000775">
    <property type="term" value="C:chromosome, centromeric region"/>
    <property type="evidence" value="ECO:0007669"/>
    <property type="project" value="UniProtKB-SubCell"/>
</dbReference>
<evidence type="ECO:0000256" key="1">
    <source>
        <dbReference type="ARBA" id="ARBA00004584"/>
    </source>
</evidence>
<organism evidence="12 13">
    <name type="scientific">Bucco capensis</name>
    <name type="common">collared puffbird</name>
    <dbReference type="NCBI Taxonomy" id="135168"/>
    <lineage>
        <taxon>Eukaryota</taxon>
        <taxon>Metazoa</taxon>
        <taxon>Chordata</taxon>
        <taxon>Craniata</taxon>
        <taxon>Vertebrata</taxon>
        <taxon>Euteleostomi</taxon>
        <taxon>Archelosauria</taxon>
        <taxon>Archosauria</taxon>
        <taxon>Dinosauria</taxon>
        <taxon>Saurischia</taxon>
        <taxon>Theropoda</taxon>
        <taxon>Coelurosauria</taxon>
        <taxon>Aves</taxon>
        <taxon>Neognathae</taxon>
        <taxon>Neoaves</taxon>
        <taxon>Telluraves</taxon>
        <taxon>Coraciimorphae</taxon>
        <taxon>Piciformes</taxon>
        <taxon>Bucconidae</taxon>
        <taxon>Bucco</taxon>
    </lineage>
</organism>
<feature type="non-terminal residue" evidence="12">
    <location>
        <position position="1"/>
    </location>
</feature>
<name>A0A7K9I6X8_9PICI</name>
<evidence type="ECO:0000313" key="12">
    <source>
        <dbReference type="EMBL" id="NXH21122.1"/>
    </source>
</evidence>
<keyword evidence="3" id="KW-0158">Chromosome</keyword>
<feature type="region of interest" description="Disordered" evidence="10">
    <location>
        <begin position="340"/>
        <end position="388"/>
    </location>
</feature>
<dbReference type="EMBL" id="VWZO01019268">
    <property type="protein sequence ID" value="NXH21122.1"/>
    <property type="molecule type" value="Genomic_DNA"/>
</dbReference>
<feature type="compositionally biased region" description="Basic residues" evidence="10">
    <location>
        <begin position="370"/>
        <end position="379"/>
    </location>
</feature>
<feature type="compositionally biased region" description="Basic and acidic residues" evidence="10">
    <location>
        <begin position="592"/>
        <end position="605"/>
    </location>
</feature>
<evidence type="ECO:0000256" key="6">
    <source>
        <dbReference type="ARBA" id="ARBA00023054"/>
    </source>
</evidence>